<evidence type="ECO:0000256" key="1">
    <source>
        <dbReference type="SAM" id="Coils"/>
    </source>
</evidence>
<dbReference type="Pfam" id="PF04977">
    <property type="entry name" value="DivIC"/>
    <property type="match status" value="1"/>
</dbReference>
<name>A0A7W5YFZ4_9BACT</name>
<organism evidence="3 4">
    <name type="scientific">Alloprevotella rava</name>
    <dbReference type="NCBI Taxonomy" id="671218"/>
    <lineage>
        <taxon>Bacteria</taxon>
        <taxon>Pseudomonadati</taxon>
        <taxon>Bacteroidota</taxon>
        <taxon>Bacteroidia</taxon>
        <taxon>Bacteroidales</taxon>
        <taxon>Prevotellaceae</taxon>
        <taxon>Alloprevotella</taxon>
    </lineage>
</organism>
<protein>
    <recommendedName>
        <fullName evidence="5">Septum formation initiator family protein</fullName>
    </recommendedName>
</protein>
<keyword evidence="2" id="KW-0472">Membrane</keyword>
<keyword evidence="2" id="KW-1133">Transmembrane helix</keyword>
<dbReference type="InterPro" id="IPR007060">
    <property type="entry name" value="FtsL/DivIC"/>
</dbReference>
<comment type="caution">
    <text evidence="3">The sequence shown here is derived from an EMBL/GenBank/DDBJ whole genome shotgun (WGS) entry which is preliminary data.</text>
</comment>
<accession>A0A7W5YFZ4</accession>
<evidence type="ECO:0008006" key="5">
    <source>
        <dbReference type="Google" id="ProtNLM"/>
    </source>
</evidence>
<feature type="coiled-coil region" evidence="1">
    <location>
        <begin position="45"/>
        <end position="72"/>
    </location>
</feature>
<evidence type="ECO:0000313" key="4">
    <source>
        <dbReference type="Proteomes" id="UP000541425"/>
    </source>
</evidence>
<keyword evidence="2" id="KW-0812">Transmembrane</keyword>
<dbReference type="AlphaFoldDB" id="A0A7W5YFZ4"/>
<proteinExistence type="predicted"/>
<reference evidence="3 4" key="1">
    <citation type="submission" date="2020-08" db="EMBL/GenBank/DDBJ databases">
        <title>Genomic Encyclopedia of Type Strains, Phase IV (KMG-IV): sequencing the most valuable type-strain genomes for metagenomic binning, comparative biology and taxonomic classification.</title>
        <authorList>
            <person name="Goeker M."/>
        </authorList>
    </citation>
    <scope>NUCLEOTIDE SEQUENCE [LARGE SCALE GENOMIC DNA]</scope>
    <source>
        <strain evidence="3 4">DSM 22548</strain>
    </source>
</reference>
<gene>
    <name evidence="3" type="ORF">FHS60_001059</name>
</gene>
<dbReference type="Proteomes" id="UP000541425">
    <property type="component" value="Unassembled WGS sequence"/>
</dbReference>
<dbReference type="EMBL" id="JACICA010000004">
    <property type="protein sequence ID" value="MBB3702596.1"/>
    <property type="molecule type" value="Genomic_DNA"/>
</dbReference>
<keyword evidence="1" id="KW-0175">Coiled coil</keyword>
<feature type="transmembrane region" description="Helical" evidence="2">
    <location>
        <begin position="16"/>
        <end position="36"/>
    </location>
</feature>
<evidence type="ECO:0000256" key="2">
    <source>
        <dbReference type="SAM" id="Phobius"/>
    </source>
</evidence>
<evidence type="ECO:0000313" key="3">
    <source>
        <dbReference type="EMBL" id="MBB3702596.1"/>
    </source>
</evidence>
<dbReference type="RefSeq" id="WP_009346901.1">
    <property type="nucleotide sequence ID" value="NZ_JACICA010000004.1"/>
</dbReference>
<sequence>MAPLANIGRFVLKHKYLFTIAFFLLVVGLLDNNSLFYRYQLHQRNQEMIEQIANYDKQYEADSERMRELSQSPKAVEDVARVSLVMKKDNEDVYLIEEQK</sequence>